<dbReference type="SMART" id="SM01208">
    <property type="entry name" value="G5"/>
    <property type="match status" value="1"/>
</dbReference>
<evidence type="ECO:0000259" key="4">
    <source>
        <dbReference type="PROSITE" id="PS51109"/>
    </source>
</evidence>
<proteinExistence type="predicted"/>
<keyword evidence="3" id="KW-1133">Transmembrane helix</keyword>
<organism evidence="5 6">
    <name type="scientific">Microbacterium pygmaeum</name>
    <dbReference type="NCBI Taxonomy" id="370764"/>
    <lineage>
        <taxon>Bacteria</taxon>
        <taxon>Bacillati</taxon>
        <taxon>Actinomycetota</taxon>
        <taxon>Actinomycetes</taxon>
        <taxon>Micrococcales</taxon>
        <taxon>Microbacteriaceae</taxon>
        <taxon>Microbacterium</taxon>
    </lineage>
</organism>
<evidence type="ECO:0000256" key="1">
    <source>
        <dbReference type="ARBA" id="ARBA00022729"/>
    </source>
</evidence>
<feature type="transmembrane region" description="Helical" evidence="3">
    <location>
        <begin position="70"/>
        <end position="94"/>
    </location>
</feature>
<dbReference type="Proteomes" id="UP000199009">
    <property type="component" value="Chromosome I"/>
</dbReference>
<feature type="compositionally biased region" description="Low complexity" evidence="2">
    <location>
        <begin position="116"/>
        <end position="127"/>
    </location>
</feature>
<keyword evidence="3" id="KW-0812">Transmembrane</keyword>
<name>A0A1G7YHB8_9MICO</name>
<dbReference type="PROSITE" id="PS51109">
    <property type="entry name" value="G5"/>
    <property type="match status" value="1"/>
</dbReference>
<keyword evidence="1" id="KW-0732">Signal</keyword>
<protein>
    <submittedName>
        <fullName evidence="5">G5 domain-containing protein</fullName>
    </submittedName>
</protein>
<keyword evidence="3" id="KW-0472">Membrane</keyword>
<evidence type="ECO:0000313" key="6">
    <source>
        <dbReference type="Proteomes" id="UP000199009"/>
    </source>
</evidence>
<feature type="region of interest" description="Disordered" evidence="2">
    <location>
        <begin position="104"/>
        <end position="148"/>
    </location>
</feature>
<dbReference type="Gene3D" id="2.20.230.10">
    <property type="entry name" value="Resuscitation-promoting factor rpfb"/>
    <property type="match status" value="1"/>
</dbReference>
<dbReference type="STRING" id="370764.SAMN04489810_1753"/>
<keyword evidence="6" id="KW-1185">Reference proteome</keyword>
<feature type="domain" description="G5" evidence="4">
    <location>
        <begin position="142"/>
        <end position="222"/>
    </location>
</feature>
<dbReference type="Pfam" id="PF07501">
    <property type="entry name" value="G5"/>
    <property type="match status" value="1"/>
</dbReference>
<dbReference type="AlphaFoldDB" id="A0A1G7YHB8"/>
<evidence type="ECO:0000256" key="2">
    <source>
        <dbReference type="SAM" id="MobiDB-lite"/>
    </source>
</evidence>
<gene>
    <name evidence="5" type="ORF">SAMN04489810_1753</name>
</gene>
<evidence type="ECO:0000256" key="3">
    <source>
        <dbReference type="SAM" id="Phobius"/>
    </source>
</evidence>
<dbReference type="InterPro" id="IPR011098">
    <property type="entry name" value="G5_dom"/>
</dbReference>
<feature type="transmembrane region" description="Helical" evidence="3">
    <location>
        <begin position="20"/>
        <end position="49"/>
    </location>
</feature>
<sequence length="287" mass="29922">MWEVPLTAQTTRSRRRLPTWVWIVIGLLLLVPVLILSPFVAPIALVILVTGIVSLSRGSRTWLRLKSRRAAIGVTAGAAALLLITGGISAAALAGQAEAPTVAEPARFADSSRVSPATAEESPTPTKTPKPKPTKTPTPTPTPVTTTREETVTEAVAFEQVSVEDANLPRGQTAITAGGQPGQRTLTYTVTTVDGVETNRELKSDVLTVAPVTEVTSVGVYDAPPFPAPADSGCDSNYADACVPIASDVDCAWGSGNGPAYFDGVARVVGSDVYDLDRDGDGLACEQ</sequence>
<dbReference type="EMBL" id="LT629692">
    <property type="protein sequence ID" value="SDG95744.1"/>
    <property type="molecule type" value="Genomic_DNA"/>
</dbReference>
<reference evidence="5 6" key="1">
    <citation type="submission" date="2016-10" db="EMBL/GenBank/DDBJ databases">
        <authorList>
            <person name="de Groot N.N."/>
        </authorList>
    </citation>
    <scope>NUCLEOTIDE SEQUENCE [LARGE SCALE GENOMIC DNA]</scope>
    <source>
        <strain evidence="5 6">DSM 23142</strain>
    </source>
</reference>
<accession>A0A1G7YHB8</accession>
<evidence type="ECO:0000313" key="5">
    <source>
        <dbReference type="EMBL" id="SDG95744.1"/>
    </source>
</evidence>